<dbReference type="AlphaFoldDB" id="A0AA35W967"/>
<gene>
    <name evidence="9" type="ORF">GBAR_LOCUS7657</name>
</gene>
<proteinExistence type="inferred from homology"/>
<evidence type="ECO:0000313" key="9">
    <source>
        <dbReference type="EMBL" id="CAI8011934.1"/>
    </source>
</evidence>
<evidence type="ECO:0000256" key="6">
    <source>
        <dbReference type="ARBA" id="ARBA00023136"/>
    </source>
</evidence>
<comment type="caution">
    <text evidence="9">The sequence shown here is derived from an EMBL/GenBank/DDBJ whole genome shotgun (WGS) entry which is preliminary data.</text>
</comment>
<evidence type="ECO:0000256" key="7">
    <source>
        <dbReference type="ARBA" id="ARBA00023242"/>
    </source>
</evidence>
<dbReference type="InterPro" id="IPR009112">
    <property type="entry name" value="GTP_CycHdrlase_I_reg"/>
</dbReference>
<dbReference type="PANTHER" id="PTHR16852">
    <property type="entry name" value="GTP CYCLOHYDROLASE 1 FEEDBACK REGULATORY PROTEIN"/>
    <property type="match status" value="1"/>
</dbReference>
<dbReference type="SUPFAM" id="SSF69761">
    <property type="entry name" value="GTP cyclohydrolase I feedback regulatory protein, GFRP"/>
    <property type="match status" value="1"/>
</dbReference>
<keyword evidence="5" id="KW-0963">Cytoplasm</keyword>
<dbReference type="GO" id="GO:0009890">
    <property type="term" value="P:negative regulation of biosynthetic process"/>
    <property type="evidence" value="ECO:0007669"/>
    <property type="project" value="InterPro"/>
</dbReference>
<protein>
    <recommendedName>
        <fullName evidence="4">GTP cyclohydrolase 1 feedback regulatory protein</fullName>
    </recommendedName>
    <alternativeName>
        <fullName evidence="8">GTP cyclohydrolase I feedback regulatory protein</fullName>
    </alternativeName>
</protein>
<dbReference type="GO" id="GO:0005829">
    <property type="term" value="C:cytosol"/>
    <property type="evidence" value="ECO:0007669"/>
    <property type="project" value="UniProtKB-SubCell"/>
</dbReference>
<dbReference type="Pfam" id="PF06399">
    <property type="entry name" value="GFRP"/>
    <property type="match status" value="1"/>
</dbReference>
<dbReference type="InterPro" id="IPR036717">
    <property type="entry name" value="GFRP_sf"/>
</dbReference>
<comment type="similarity">
    <text evidence="3">Belongs to the GFRP family.</text>
</comment>
<accession>A0AA35W967</accession>
<keyword evidence="10" id="KW-1185">Reference proteome</keyword>
<evidence type="ECO:0000313" key="10">
    <source>
        <dbReference type="Proteomes" id="UP001174909"/>
    </source>
</evidence>
<dbReference type="Proteomes" id="UP001174909">
    <property type="component" value="Unassembled WGS sequence"/>
</dbReference>
<evidence type="ECO:0000256" key="5">
    <source>
        <dbReference type="ARBA" id="ARBA00022490"/>
    </source>
</evidence>
<keyword evidence="6" id="KW-0472">Membrane</keyword>
<dbReference type="GO" id="GO:0031965">
    <property type="term" value="C:nuclear membrane"/>
    <property type="evidence" value="ECO:0007669"/>
    <property type="project" value="UniProtKB-SubCell"/>
</dbReference>
<evidence type="ECO:0000256" key="4">
    <source>
        <dbReference type="ARBA" id="ARBA00020099"/>
    </source>
</evidence>
<comment type="subcellular location">
    <subcellularLocation>
        <location evidence="2">Cytoplasm</location>
        <location evidence="2">Cytosol</location>
    </subcellularLocation>
    <subcellularLocation>
        <location evidence="1">Nucleus membrane</location>
    </subcellularLocation>
</comment>
<dbReference type="EMBL" id="CASHTH010001134">
    <property type="protein sequence ID" value="CAI8011934.1"/>
    <property type="molecule type" value="Genomic_DNA"/>
</dbReference>
<keyword evidence="7" id="KW-0539">Nucleus</keyword>
<sequence length="93" mass="10126">MPYVLISTQIRLECGPTLCGEENSDPALMNYLNATLQSLGGNPFKVYSTPDHPRKVLDRLADLGYRVVATSGVGQTCIWTLFADSPTKPPSLL</sequence>
<evidence type="ECO:0000256" key="1">
    <source>
        <dbReference type="ARBA" id="ARBA00004126"/>
    </source>
</evidence>
<evidence type="ECO:0000256" key="8">
    <source>
        <dbReference type="ARBA" id="ARBA00032599"/>
    </source>
</evidence>
<evidence type="ECO:0000256" key="2">
    <source>
        <dbReference type="ARBA" id="ARBA00004514"/>
    </source>
</evidence>
<dbReference type="FunFam" id="3.30.1410.10:FF:000001">
    <property type="entry name" value="GTP cyclohydrolase 1 feedback regulatory protein"/>
    <property type="match status" value="1"/>
</dbReference>
<reference evidence="9" key="1">
    <citation type="submission" date="2023-03" db="EMBL/GenBank/DDBJ databases">
        <authorList>
            <person name="Steffen K."/>
            <person name="Cardenas P."/>
        </authorList>
    </citation>
    <scope>NUCLEOTIDE SEQUENCE</scope>
</reference>
<dbReference type="PANTHER" id="PTHR16852:SF2">
    <property type="entry name" value="GTP CYCLOHYDROLASE 1 FEEDBACK REGULATORY PROTEIN"/>
    <property type="match status" value="1"/>
</dbReference>
<name>A0AA35W967_GEOBA</name>
<evidence type="ECO:0000256" key="3">
    <source>
        <dbReference type="ARBA" id="ARBA00007605"/>
    </source>
</evidence>
<organism evidence="9 10">
    <name type="scientific">Geodia barretti</name>
    <name type="common">Barrett's horny sponge</name>
    <dbReference type="NCBI Taxonomy" id="519541"/>
    <lineage>
        <taxon>Eukaryota</taxon>
        <taxon>Metazoa</taxon>
        <taxon>Porifera</taxon>
        <taxon>Demospongiae</taxon>
        <taxon>Heteroscleromorpha</taxon>
        <taxon>Tetractinellida</taxon>
        <taxon>Astrophorina</taxon>
        <taxon>Geodiidae</taxon>
        <taxon>Geodia</taxon>
    </lineage>
</organism>
<dbReference type="Gene3D" id="3.30.1410.10">
    <property type="entry name" value="GTP cyclohydrolase I feedback regulatory protein GFRP"/>
    <property type="match status" value="1"/>
</dbReference>
<dbReference type="GO" id="GO:0044549">
    <property type="term" value="F:GTP cyclohydrolase binding"/>
    <property type="evidence" value="ECO:0007669"/>
    <property type="project" value="TreeGrafter"/>
</dbReference>